<dbReference type="Gene3D" id="3.40.50.150">
    <property type="entry name" value="Vaccinia Virus protein VP39"/>
    <property type="match status" value="1"/>
</dbReference>
<dbReference type="EMBL" id="FMYP01000017">
    <property type="protein sequence ID" value="SDC09665.1"/>
    <property type="molecule type" value="Genomic_DNA"/>
</dbReference>
<dbReference type="InterPro" id="IPR029063">
    <property type="entry name" value="SAM-dependent_MTases_sf"/>
</dbReference>
<keyword evidence="5" id="KW-1185">Reference proteome</keyword>
<dbReference type="STRING" id="1640674.SAMN05216323_101720"/>
<reference evidence="4 5" key="1">
    <citation type="submission" date="2016-09" db="EMBL/GenBank/DDBJ databases">
        <authorList>
            <person name="Capua I."/>
            <person name="De Benedictis P."/>
            <person name="Joannis T."/>
            <person name="Lombin L.H."/>
            <person name="Cattoli G."/>
        </authorList>
    </citation>
    <scope>NUCLEOTIDE SEQUENCE [LARGE SCALE GENOMIC DNA]</scope>
    <source>
        <strain evidence="4 5">A7P-90m</strain>
    </source>
</reference>
<dbReference type="GO" id="GO:0008757">
    <property type="term" value="F:S-adenosylmethionine-dependent methyltransferase activity"/>
    <property type="evidence" value="ECO:0007669"/>
    <property type="project" value="TreeGrafter"/>
</dbReference>
<dbReference type="AlphaFoldDB" id="A0A1G6IUG2"/>
<proteinExistence type="predicted"/>
<accession>A0A1G6IUG2</accession>
<organism evidence="4 5">
    <name type="scientific">Williamwhitmania taraxaci</name>
    <dbReference type="NCBI Taxonomy" id="1640674"/>
    <lineage>
        <taxon>Bacteria</taxon>
        <taxon>Pseudomonadati</taxon>
        <taxon>Bacteroidota</taxon>
        <taxon>Bacteroidia</taxon>
        <taxon>Bacteroidales</taxon>
        <taxon>Williamwhitmaniaceae</taxon>
        <taxon>Williamwhitmania</taxon>
    </lineage>
</organism>
<evidence type="ECO:0000256" key="1">
    <source>
        <dbReference type="ARBA" id="ARBA00022603"/>
    </source>
</evidence>
<dbReference type="PROSITE" id="PS51682">
    <property type="entry name" value="SAM_OMT_I"/>
    <property type="match status" value="1"/>
</dbReference>
<keyword evidence="1 4" id="KW-0489">Methyltransferase</keyword>
<dbReference type="PANTHER" id="PTHR10509:SF14">
    <property type="entry name" value="CAFFEOYL-COA O-METHYLTRANSFERASE 3-RELATED"/>
    <property type="match status" value="1"/>
</dbReference>
<dbReference type="OrthoDB" id="9799672at2"/>
<gene>
    <name evidence="4" type="ORF">SAMN05216323_101720</name>
</gene>
<dbReference type="Pfam" id="PF01596">
    <property type="entry name" value="Methyltransf_3"/>
    <property type="match status" value="1"/>
</dbReference>
<dbReference type="GO" id="GO:0032259">
    <property type="term" value="P:methylation"/>
    <property type="evidence" value="ECO:0007669"/>
    <property type="project" value="UniProtKB-KW"/>
</dbReference>
<name>A0A1G6IUG2_9BACT</name>
<evidence type="ECO:0000256" key="2">
    <source>
        <dbReference type="ARBA" id="ARBA00022679"/>
    </source>
</evidence>
<evidence type="ECO:0000313" key="5">
    <source>
        <dbReference type="Proteomes" id="UP000199452"/>
    </source>
</evidence>
<evidence type="ECO:0000313" key="4">
    <source>
        <dbReference type="EMBL" id="SDC09665.1"/>
    </source>
</evidence>
<dbReference type="PANTHER" id="PTHR10509">
    <property type="entry name" value="O-METHYLTRANSFERASE-RELATED"/>
    <property type="match status" value="1"/>
</dbReference>
<dbReference type="InterPro" id="IPR002935">
    <property type="entry name" value="SAM_O-MeTrfase"/>
</dbReference>
<protein>
    <submittedName>
        <fullName evidence="4">Predicted O-methyltransferase YrrM</fullName>
    </submittedName>
</protein>
<dbReference type="InterPro" id="IPR050362">
    <property type="entry name" value="Cation-dep_OMT"/>
</dbReference>
<dbReference type="CDD" id="cd02440">
    <property type="entry name" value="AdoMet_MTases"/>
    <property type="match status" value="1"/>
</dbReference>
<dbReference type="Proteomes" id="UP000199452">
    <property type="component" value="Unassembled WGS sequence"/>
</dbReference>
<dbReference type="SUPFAM" id="SSF53335">
    <property type="entry name" value="S-adenosyl-L-methionine-dependent methyltransferases"/>
    <property type="match status" value="1"/>
</dbReference>
<keyword evidence="2 4" id="KW-0808">Transferase</keyword>
<dbReference type="RefSeq" id="WP_092437055.1">
    <property type="nucleotide sequence ID" value="NZ_FMYP01000017.1"/>
</dbReference>
<dbReference type="GO" id="GO:0008171">
    <property type="term" value="F:O-methyltransferase activity"/>
    <property type="evidence" value="ECO:0007669"/>
    <property type="project" value="InterPro"/>
</dbReference>
<sequence length="213" mass="24353">MIQKDRDLERYILEHTKPEDSLLVELDHVTHLRTVQPRMLSGHLQGVVLEMISKMVKPYRILEIGTFTGYSAICLAKGLATGGILHTIEVDDEMVPIAQEYFDRSEWRNCIKQHVGSALHIVPMLGEEFDLVFIDGDKREYIEYYNTVLPFVKTGGFILADNVLWDGKVLEKDPKDAQTKGIVDFNQYVNCDSAVENVLLPFRDGLMLLRKLD</sequence>
<evidence type="ECO:0000256" key="3">
    <source>
        <dbReference type="ARBA" id="ARBA00022691"/>
    </source>
</evidence>
<keyword evidence="3" id="KW-0949">S-adenosyl-L-methionine</keyword>